<evidence type="ECO:0000259" key="11">
    <source>
        <dbReference type="PROSITE" id="PS01124"/>
    </source>
</evidence>
<dbReference type="SUPFAM" id="SSF46689">
    <property type="entry name" value="Homeodomain-like"/>
    <property type="match status" value="1"/>
</dbReference>
<dbReference type="Gene3D" id="1.10.10.60">
    <property type="entry name" value="Homeodomain-like"/>
    <property type="match status" value="1"/>
</dbReference>
<evidence type="ECO:0000259" key="13">
    <source>
        <dbReference type="PROSITE" id="PS50110"/>
    </source>
</evidence>
<dbReference type="GO" id="GO:0003700">
    <property type="term" value="F:DNA-binding transcription factor activity"/>
    <property type="evidence" value="ECO:0007669"/>
    <property type="project" value="InterPro"/>
</dbReference>
<evidence type="ECO:0000256" key="5">
    <source>
        <dbReference type="ARBA" id="ARBA00022777"/>
    </source>
</evidence>
<dbReference type="InterPro" id="IPR003594">
    <property type="entry name" value="HATPase_dom"/>
</dbReference>
<dbReference type="SUPFAM" id="SSF47384">
    <property type="entry name" value="Homodimeric domain of signal transducing histidine kinase"/>
    <property type="match status" value="1"/>
</dbReference>
<keyword evidence="5" id="KW-0418">Kinase</keyword>
<dbReference type="SMART" id="SM00388">
    <property type="entry name" value="HisKA"/>
    <property type="match status" value="1"/>
</dbReference>
<dbReference type="CDD" id="cd00075">
    <property type="entry name" value="HATPase"/>
    <property type="match status" value="1"/>
</dbReference>
<sequence>MTKNTLVLFLLFLFPYLFQSANSKNTSPYFFTQIGVEDGLTQGTVTNIYQDTDGYLWLGTQGGLYRYDGYEFKVFKNNPTDSCSLTDNNVLDIGEDKNKNIWVITDNGVHKITHQTGKIKRYYVKETRFMHCCMLSQSGDFFLAGEKFIYQYDEQGDSLVFKDWLSSTPIASNIKGLQEDEEGNLYIASSSTGLAVLNKQREVIRFYQHEPENPSSLIKGAIRRLFTDSRKRLWILSETAGICYLDKENERFVHLNTDNSALSSNVVRAIAETDSNTLLLGTFSGLNRVDMQTLKVTPYKFNPDEPGTLSYYSIHSLLKDNTGALWVGTWKGLNYYSPVRTQFYRITPREFTGLLGMGKEDSDGNIWFATEGAGLFCYNPNTQSQQFYPKKSPYKNNYNSNIFKSLLIKGDSIICATNLGSVYLFSRKRKDYRLLYDYQYGDIYTLLNDSKDRLWIPTNSKTGLVLIDKGEQINQFKVDGKSRKFFFVTAIKEIEPDVFIMGTLSQGLHKYDMKKETLKTISSAELNLPENVKPGTVSTILTDSLQNIWVSFFGYGIFRFDRDLNLIKHYTVEDGVTDGYIYSMVSDRNQSLWALSENDLYCYNAEKDCFAPIRNESHRALEFTLHAGTTDTKGTLYFPGNKGILCFNPSRMEKNTYIPPVYLTSLSINNNPVELGDTQSLRLKADETNIAIGYTAPDFISPKQNQYAYQMEGVEKEWNYVRGRRVAYYSNLSPGTYNFKVKVSNSVNLWNPQEASLSITVTPPLYKTWWAYILYIITIGTIIWKFIYHQKVRHELESSIRFKQLEQEKMKELHEERMRLFTNFSHELRTPLTLIINPLEDMLRHSSFSTEVKNTLQLMRKNTQRLLLLVNNLMDVQKYDSQKMVLQKEKFDLSVFVQELYELFVPVAKNRNITFTRKNELPVDYCVYYDRQEIEKVLFNLLSNAFKFTPEKGTIEIILSVLSSENDIVRVKLCQNRHLSEDYYLHIQVSDNGEGITSEDIEKIFQPFYRSSQDLHHQIAGSGIGLSLARFIVEQHSGIIWAENIVPTGTCMHVLLPLPEKPVSNPVKQTESSPLMNVQEFIPSEKKETPVISQTLLLVEDNKDVLDYLEKQFENEYKVLKAENGKEALTQIAIKIPELIVSDVMMPEMDGLELCRRIKQNPQTAHIPVILLTAKTMPSQITEGYNAGADDYIIKPFDIGLLQTRVQNLLTSRIQIRKKYEKKIDLNELGVKTSPLDEEFLKQYTNIVKANFSNPKLDIDMICKEIGMSRANFYRKAKTLTSLSPAEMIKNLRLEAAAQMLRETDLSVSEILEKVAFSSSGYFASCFKQVYGMPPKEYRKVNSTGKSMS</sequence>
<dbReference type="CDD" id="cd00082">
    <property type="entry name" value="HisKA"/>
    <property type="match status" value="1"/>
</dbReference>
<dbReference type="PROSITE" id="PS50109">
    <property type="entry name" value="HIS_KIN"/>
    <property type="match status" value="1"/>
</dbReference>
<dbReference type="Pfam" id="PF07494">
    <property type="entry name" value="Reg_prop"/>
    <property type="match status" value="1"/>
</dbReference>
<evidence type="ECO:0000313" key="15">
    <source>
        <dbReference type="Proteomes" id="UP000036166"/>
    </source>
</evidence>
<dbReference type="FunFam" id="3.40.50.2300:FF:000138">
    <property type="entry name" value="Two-component system sensor histidine kinase/response regulator"/>
    <property type="match status" value="1"/>
</dbReference>
<name>A0A0J6FG65_9BACT</name>
<evidence type="ECO:0000256" key="10">
    <source>
        <dbReference type="SAM" id="SignalP"/>
    </source>
</evidence>
<keyword evidence="6" id="KW-0805">Transcription regulation</keyword>
<keyword evidence="7" id="KW-0238">DNA-binding</keyword>
<dbReference type="SMART" id="SM00342">
    <property type="entry name" value="HTH_ARAC"/>
    <property type="match status" value="1"/>
</dbReference>
<dbReference type="EMBL" id="LFJV01000035">
    <property type="protein sequence ID" value="KMM33502.1"/>
    <property type="molecule type" value="Genomic_DNA"/>
</dbReference>
<feature type="signal peptide" evidence="10">
    <location>
        <begin position="1"/>
        <end position="20"/>
    </location>
</feature>
<feature type="chain" id="PRO_5005271156" description="histidine kinase" evidence="10">
    <location>
        <begin position="21"/>
        <end position="1349"/>
    </location>
</feature>
<dbReference type="Pfam" id="PF00512">
    <property type="entry name" value="HisKA"/>
    <property type="match status" value="1"/>
</dbReference>
<organism evidence="14 15">
    <name type="scientific">Parabacteroides goldsteinii</name>
    <dbReference type="NCBI Taxonomy" id="328812"/>
    <lineage>
        <taxon>Bacteria</taxon>
        <taxon>Pseudomonadati</taxon>
        <taxon>Bacteroidota</taxon>
        <taxon>Bacteroidia</taxon>
        <taxon>Bacteroidales</taxon>
        <taxon>Tannerellaceae</taxon>
        <taxon>Parabacteroides</taxon>
    </lineage>
</organism>
<feature type="modified residue" description="4-aspartylphosphate" evidence="9">
    <location>
        <position position="1143"/>
    </location>
</feature>
<dbReference type="InterPro" id="IPR009057">
    <property type="entry name" value="Homeodomain-like_sf"/>
</dbReference>
<dbReference type="Pfam" id="PF12833">
    <property type="entry name" value="HTH_18"/>
    <property type="match status" value="1"/>
</dbReference>
<dbReference type="Gene3D" id="1.10.287.130">
    <property type="match status" value="1"/>
</dbReference>
<evidence type="ECO:0000313" key="14">
    <source>
        <dbReference type="EMBL" id="KMM33502.1"/>
    </source>
</evidence>
<gene>
    <name evidence="14" type="ORF">ACM15_11880</name>
</gene>
<comment type="catalytic activity">
    <reaction evidence="1">
        <text>ATP + protein L-histidine = ADP + protein N-phospho-L-histidine.</text>
        <dbReference type="EC" id="2.7.13.3"/>
    </reaction>
</comment>
<evidence type="ECO:0000256" key="2">
    <source>
        <dbReference type="ARBA" id="ARBA00012438"/>
    </source>
</evidence>
<reference evidence="14 15" key="1">
    <citation type="submission" date="2015-06" db="EMBL/GenBank/DDBJ databases">
        <title>Draft Genome Sequence of Parabacteroides goldsteinii with Putative Novel Metallo-Beta-Lactamases Isolated from a Blood Culture from a Human Patient.</title>
        <authorList>
            <person name="Krogh T.J."/>
            <person name="Agergaard C.N."/>
            <person name="Moller-Jensen J."/>
            <person name="Justesen U.S."/>
        </authorList>
    </citation>
    <scope>NUCLEOTIDE SEQUENCE [LARGE SCALE GENOMIC DNA]</scope>
    <source>
        <strain evidence="14 15">910340</strain>
    </source>
</reference>
<dbReference type="PROSITE" id="PS00041">
    <property type="entry name" value="HTH_ARAC_FAMILY_1"/>
    <property type="match status" value="1"/>
</dbReference>
<dbReference type="FunFam" id="3.30.565.10:FF:000006">
    <property type="entry name" value="Sensor histidine kinase WalK"/>
    <property type="match status" value="1"/>
</dbReference>
<dbReference type="CDD" id="cd17574">
    <property type="entry name" value="REC_OmpR"/>
    <property type="match status" value="1"/>
</dbReference>
<dbReference type="InterPro" id="IPR036890">
    <property type="entry name" value="HATPase_C_sf"/>
</dbReference>
<keyword evidence="4" id="KW-0808">Transferase</keyword>
<dbReference type="InterPro" id="IPR001789">
    <property type="entry name" value="Sig_transdc_resp-reg_receiver"/>
</dbReference>
<evidence type="ECO:0000259" key="12">
    <source>
        <dbReference type="PROSITE" id="PS50109"/>
    </source>
</evidence>
<dbReference type="PROSITE" id="PS50110">
    <property type="entry name" value="RESPONSE_REGULATORY"/>
    <property type="match status" value="1"/>
</dbReference>
<evidence type="ECO:0000256" key="8">
    <source>
        <dbReference type="ARBA" id="ARBA00023163"/>
    </source>
</evidence>
<dbReference type="GO" id="GO:0043565">
    <property type="term" value="F:sequence-specific DNA binding"/>
    <property type="evidence" value="ECO:0007669"/>
    <property type="project" value="InterPro"/>
</dbReference>
<dbReference type="SUPFAM" id="SSF52172">
    <property type="entry name" value="CheY-like"/>
    <property type="match status" value="1"/>
</dbReference>
<dbReference type="PROSITE" id="PS01124">
    <property type="entry name" value="HTH_ARAC_FAMILY_2"/>
    <property type="match status" value="1"/>
</dbReference>
<dbReference type="PANTHER" id="PTHR43547">
    <property type="entry name" value="TWO-COMPONENT HISTIDINE KINASE"/>
    <property type="match status" value="1"/>
</dbReference>
<dbReference type="PRINTS" id="PR00344">
    <property type="entry name" value="BCTRLSENSOR"/>
</dbReference>
<dbReference type="SMART" id="SM00448">
    <property type="entry name" value="REC"/>
    <property type="match status" value="1"/>
</dbReference>
<feature type="domain" description="Response regulatory" evidence="13">
    <location>
        <begin position="1095"/>
        <end position="1210"/>
    </location>
</feature>
<dbReference type="InterPro" id="IPR018060">
    <property type="entry name" value="HTH_AraC"/>
</dbReference>
<evidence type="ECO:0000256" key="4">
    <source>
        <dbReference type="ARBA" id="ARBA00022679"/>
    </source>
</evidence>
<dbReference type="Pfam" id="PF02518">
    <property type="entry name" value="HATPase_c"/>
    <property type="match status" value="1"/>
</dbReference>
<dbReference type="InterPro" id="IPR013783">
    <property type="entry name" value="Ig-like_fold"/>
</dbReference>
<dbReference type="Gene3D" id="2.60.40.10">
    <property type="entry name" value="Immunoglobulins"/>
    <property type="match status" value="1"/>
</dbReference>
<dbReference type="PATRIC" id="fig|328812.4.peg.3087"/>
<dbReference type="Pfam" id="PF07495">
    <property type="entry name" value="Y_Y_Y"/>
    <property type="match status" value="1"/>
</dbReference>
<keyword evidence="8" id="KW-0804">Transcription</keyword>
<keyword evidence="3 9" id="KW-0597">Phosphoprotein</keyword>
<dbReference type="InterPro" id="IPR015943">
    <property type="entry name" value="WD40/YVTN_repeat-like_dom_sf"/>
</dbReference>
<evidence type="ECO:0000256" key="1">
    <source>
        <dbReference type="ARBA" id="ARBA00000085"/>
    </source>
</evidence>
<evidence type="ECO:0000256" key="3">
    <source>
        <dbReference type="ARBA" id="ARBA00022553"/>
    </source>
</evidence>
<dbReference type="InterPro" id="IPR011123">
    <property type="entry name" value="Y_Y_Y"/>
</dbReference>
<dbReference type="Pfam" id="PF00072">
    <property type="entry name" value="Response_reg"/>
    <property type="match status" value="1"/>
</dbReference>
<dbReference type="FunFam" id="1.10.287.130:FF:000045">
    <property type="entry name" value="Two-component system sensor histidine kinase/response regulator"/>
    <property type="match status" value="1"/>
</dbReference>
<dbReference type="InterPro" id="IPR005467">
    <property type="entry name" value="His_kinase_dom"/>
</dbReference>
<dbReference type="SUPFAM" id="SSF55874">
    <property type="entry name" value="ATPase domain of HSP90 chaperone/DNA topoisomerase II/histidine kinase"/>
    <property type="match status" value="1"/>
</dbReference>
<feature type="domain" description="Histidine kinase" evidence="12">
    <location>
        <begin position="823"/>
        <end position="1060"/>
    </location>
</feature>
<dbReference type="InterPro" id="IPR011006">
    <property type="entry name" value="CheY-like_superfamily"/>
</dbReference>
<feature type="domain" description="HTH araC/xylS-type" evidence="11">
    <location>
        <begin position="1242"/>
        <end position="1341"/>
    </location>
</feature>
<dbReference type="Gene3D" id="2.130.10.10">
    <property type="entry name" value="YVTN repeat-like/Quinoprotein amine dehydrogenase"/>
    <property type="match status" value="2"/>
</dbReference>
<evidence type="ECO:0000256" key="7">
    <source>
        <dbReference type="ARBA" id="ARBA00023125"/>
    </source>
</evidence>
<comment type="caution">
    <text evidence="14">The sequence shown here is derived from an EMBL/GenBank/DDBJ whole genome shotgun (WGS) entry which is preliminary data.</text>
</comment>
<dbReference type="PANTHER" id="PTHR43547:SF2">
    <property type="entry name" value="HYBRID SIGNAL TRANSDUCTION HISTIDINE KINASE C"/>
    <property type="match status" value="1"/>
</dbReference>
<accession>A0A0J6FG65</accession>
<dbReference type="InterPro" id="IPR004358">
    <property type="entry name" value="Sig_transdc_His_kin-like_C"/>
</dbReference>
<dbReference type="Gene3D" id="3.30.565.10">
    <property type="entry name" value="Histidine kinase-like ATPase, C-terminal domain"/>
    <property type="match status" value="1"/>
</dbReference>
<dbReference type="RefSeq" id="WP_048315609.1">
    <property type="nucleotide sequence ID" value="NZ_LFJV01000035.1"/>
</dbReference>
<dbReference type="Proteomes" id="UP000036166">
    <property type="component" value="Unassembled WGS sequence"/>
</dbReference>
<dbReference type="InterPro" id="IPR003661">
    <property type="entry name" value="HisK_dim/P_dom"/>
</dbReference>
<dbReference type="InterPro" id="IPR011110">
    <property type="entry name" value="Reg_prop"/>
</dbReference>
<dbReference type="GO" id="GO:0000155">
    <property type="term" value="F:phosphorelay sensor kinase activity"/>
    <property type="evidence" value="ECO:0007669"/>
    <property type="project" value="InterPro"/>
</dbReference>
<evidence type="ECO:0000256" key="9">
    <source>
        <dbReference type="PROSITE-ProRule" id="PRU00169"/>
    </source>
</evidence>
<proteinExistence type="predicted"/>
<dbReference type="Gene3D" id="3.40.50.2300">
    <property type="match status" value="1"/>
</dbReference>
<dbReference type="EC" id="2.7.13.3" evidence="2"/>
<protein>
    <recommendedName>
        <fullName evidence="2">histidine kinase</fullName>
        <ecNumber evidence="2">2.7.13.3</ecNumber>
    </recommendedName>
</protein>
<dbReference type="InterPro" id="IPR018062">
    <property type="entry name" value="HTH_AraC-typ_CS"/>
</dbReference>
<dbReference type="SMART" id="SM00387">
    <property type="entry name" value="HATPase_c"/>
    <property type="match status" value="1"/>
</dbReference>
<keyword evidence="10" id="KW-0732">Signal</keyword>
<dbReference type="SUPFAM" id="SSF63829">
    <property type="entry name" value="Calcium-dependent phosphotriesterase"/>
    <property type="match status" value="3"/>
</dbReference>
<evidence type="ECO:0000256" key="6">
    <source>
        <dbReference type="ARBA" id="ARBA00023015"/>
    </source>
</evidence>
<dbReference type="InterPro" id="IPR036097">
    <property type="entry name" value="HisK_dim/P_sf"/>
</dbReference>